<accession>A0ABR3XPF2</accession>
<evidence type="ECO:0008006" key="4">
    <source>
        <dbReference type="Google" id="ProtNLM"/>
    </source>
</evidence>
<feature type="compositionally biased region" description="Basic residues" evidence="1">
    <location>
        <begin position="319"/>
        <end position="331"/>
    </location>
</feature>
<dbReference type="Proteomes" id="UP001586593">
    <property type="component" value="Unassembled WGS sequence"/>
</dbReference>
<feature type="compositionally biased region" description="Basic and acidic residues" evidence="1">
    <location>
        <begin position="253"/>
        <end position="262"/>
    </location>
</feature>
<protein>
    <recommendedName>
        <fullName evidence="4">CBF1-interacting co-repressor CIR N-terminal domain-containing protein</fullName>
    </recommendedName>
</protein>
<feature type="compositionally biased region" description="Basic and acidic residues" evidence="1">
    <location>
        <begin position="302"/>
        <end position="318"/>
    </location>
</feature>
<feature type="compositionally biased region" description="Basic and acidic residues" evidence="1">
    <location>
        <begin position="120"/>
        <end position="136"/>
    </location>
</feature>
<dbReference type="PANTHER" id="PTHR22093">
    <property type="entry name" value="LEUKOCYTE RECEPTOR CLUSTER LRC MEMBER 1"/>
    <property type="match status" value="1"/>
</dbReference>
<reference evidence="2 3" key="1">
    <citation type="journal article" date="2024" name="Commun. Biol.">
        <title>Comparative genomic analysis of thermophilic fungi reveals convergent evolutionary adaptations and gene losses.</title>
        <authorList>
            <person name="Steindorff A.S."/>
            <person name="Aguilar-Pontes M.V."/>
            <person name="Robinson A.J."/>
            <person name="Andreopoulos B."/>
            <person name="LaButti K."/>
            <person name="Kuo A."/>
            <person name="Mondo S."/>
            <person name="Riley R."/>
            <person name="Otillar R."/>
            <person name="Haridas S."/>
            <person name="Lipzen A."/>
            <person name="Grimwood J."/>
            <person name="Schmutz J."/>
            <person name="Clum A."/>
            <person name="Reid I.D."/>
            <person name="Moisan M.C."/>
            <person name="Butler G."/>
            <person name="Nguyen T.T.M."/>
            <person name="Dewar K."/>
            <person name="Conant G."/>
            <person name="Drula E."/>
            <person name="Henrissat B."/>
            <person name="Hansel C."/>
            <person name="Singer S."/>
            <person name="Hutchinson M.I."/>
            <person name="de Vries R.P."/>
            <person name="Natvig D.O."/>
            <person name="Powell A.J."/>
            <person name="Tsang A."/>
            <person name="Grigoriev I.V."/>
        </authorList>
    </citation>
    <scope>NUCLEOTIDE SEQUENCE [LARGE SCALE GENOMIC DNA]</scope>
    <source>
        <strain evidence="2 3">ATCC 24622</strain>
    </source>
</reference>
<dbReference type="EMBL" id="JAZHXJ010000062">
    <property type="protein sequence ID" value="KAL1877586.1"/>
    <property type="molecule type" value="Genomic_DNA"/>
</dbReference>
<feature type="compositionally biased region" description="Basic and acidic residues" evidence="1">
    <location>
        <begin position="1"/>
        <end position="17"/>
    </location>
</feature>
<feature type="region of interest" description="Disordered" evidence="1">
    <location>
        <begin position="99"/>
        <end position="136"/>
    </location>
</feature>
<feature type="compositionally biased region" description="Basic and acidic residues" evidence="1">
    <location>
        <begin position="217"/>
        <end position="245"/>
    </location>
</feature>
<comment type="caution">
    <text evidence="2">The sequence shown here is derived from an EMBL/GenBank/DDBJ whole genome shotgun (WGS) entry which is preliminary data.</text>
</comment>
<feature type="compositionally biased region" description="Polar residues" evidence="1">
    <location>
        <begin position="107"/>
        <end position="117"/>
    </location>
</feature>
<feature type="compositionally biased region" description="Basic residues" evidence="1">
    <location>
        <begin position="287"/>
        <end position="301"/>
    </location>
</feature>
<proteinExistence type="predicted"/>
<evidence type="ECO:0000256" key="1">
    <source>
        <dbReference type="SAM" id="MobiDB-lite"/>
    </source>
</evidence>
<dbReference type="PANTHER" id="PTHR22093:SF0">
    <property type="entry name" value="LEUKOCYTE RECEPTOR CLUSTER MEMBER 1"/>
    <property type="match status" value="1"/>
</dbReference>
<dbReference type="InterPro" id="IPR039875">
    <property type="entry name" value="LENG1-like"/>
</dbReference>
<feature type="compositionally biased region" description="Basic and acidic residues" evidence="1">
    <location>
        <begin position="190"/>
        <end position="200"/>
    </location>
</feature>
<evidence type="ECO:0000313" key="2">
    <source>
        <dbReference type="EMBL" id="KAL1877586.1"/>
    </source>
</evidence>
<gene>
    <name evidence="2" type="ORF">VTK73DRAFT_8495</name>
</gene>
<evidence type="ECO:0000313" key="3">
    <source>
        <dbReference type="Proteomes" id="UP001586593"/>
    </source>
</evidence>
<organism evidence="2 3">
    <name type="scientific">Phialemonium thermophilum</name>
    <dbReference type="NCBI Taxonomy" id="223376"/>
    <lineage>
        <taxon>Eukaryota</taxon>
        <taxon>Fungi</taxon>
        <taxon>Dikarya</taxon>
        <taxon>Ascomycota</taxon>
        <taxon>Pezizomycotina</taxon>
        <taxon>Sordariomycetes</taxon>
        <taxon>Sordariomycetidae</taxon>
        <taxon>Cephalothecales</taxon>
        <taxon>Cephalothecaceae</taxon>
        <taxon>Phialemonium</taxon>
    </lineage>
</organism>
<sequence length="331" mass="37462">MQEIDAERRLAILRGEEPPPLPPSPERSAAPAVDLAVGSGRPATERRKRKRPGEDDTDFEMRIARERAACLGAGSGGARLEGPSAGSAGAAGTLLDEKGHISLFGPPSTTTDVTRARSSARGDKHGEADCEAAKKRREYEDQYTVRLANAAGRDGLGLTDKGPWYAKSGRGDSENWGVEGMPSKDVWGNEDPRRRVREAARLQANDPLALMKKAAAKVREIDSERKREAEERERELRQLRKEERRREKRRRRREEESRHAGPSDDDDLEGFSLDAPADPLQGDTRCHRTHHRSHRSRSRRRRSDEERHGKPGESEDRQHRHRDHRHRHHHH</sequence>
<keyword evidence="3" id="KW-1185">Reference proteome</keyword>
<feature type="region of interest" description="Disordered" evidence="1">
    <location>
        <begin position="1"/>
        <end position="61"/>
    </location>
</feature>
<feature type="region of interest" description="Disordered" evidence="1">
    <location>
        <begin position="154"/>
        <end position="331"/>
    </location>
</feature>
<name>A0ABR3XPF2_9PEZI</name>